<feature type="transmembrane region" description="Helical" evidence="1">
    <location>
        <begin position="49"/>
        <end position="72"/>
    </location>
</feature>
<dbReference type="RefSeq" id="WP_007573438.1">
    <property type="nucleotide sequence ID" value="NZ_AGUD01000110.1"/>
</dbReference>
<evidence type="ECO:0000313" key="2">
    <source>
        <dbReference type="EMBL" id="EHN11365.1"/>
    </source>
</evidence>
<protein>
    <submittedName>
        <fullName evidence="2">Uncharacterized protein</fullName>
    </submittedName>
</protein>
<keyword evidence="1" id="KW-1133">Transmembrane helix</keyword>
<dbReference type="AlphaFoldDB" id="H0E4M3"/>
<comment type="caution">
    <text evidence="2">The sequence shown here is derived from an EMBL/GenBank/DDBJ whole genome shotgun (WGS) entry which is preliminary data.</text>
</comment>
<keyword evidence="1" id="KW-0472">Membrane</keyword>
<evidence type="ECO:0000313" key="3">
    <source>
        <dbReference type="Proteomes" id="UP000005143"/>
    </source>
</evidence>
<proteinExistence type="predicted"/>
<accession>H0E4M3</accession>
<keyword evidence="1" id="KW-0812">Transmembrane</keyword>
<dbReference type="Proteomes" id="UP000005143">
    <property type="component" value="Unassembled WGS sequence"/>
</dbReference>
<organism evidence="2 3">
    <name type="scientific">Patulibacter medicamentivorans</name>
    <dbReference type="NCBI Taxonomy" id="1097667"/>
    <lineage>
        <taxon>Bacteria</taxon>
        <taxon>Bacillati</taxon>
        <taxon>Actinomycetota</taxon>
        <taxon>Thermoleophilia</taxon>
        <taxon>Solirubrobacterales</taxon>
        <taxon>Patulibacteraceae</taxon>
        <taxon>Patulibacter</taxon>
    </lineage>
</organism>
<dbReference type="EMBL" id="AGUD01000110">
    <property type="protein sequence ID" value="EHN11365.1"/>
    <property type="molecule type" value="Genomic_DNA"/>
</dbReference>
<sequence length="108" mass="11452">MSSSPLPESDLDEYEEATGELVDAELYAVVTPLDDGPAPLAGQRSVKTVAVQAAAVATTGFVAGAIATAVVAHRTARARRRWAPPKGLDVVDTQRFLVDVHQVRSRGR</sequence>
<evidence type="ECO:0000256" key="1">
    <source>
        <dbReference type="SAM" id="Phobius"/>
    </source>
</evidence>
<reference evidence="2 3" key="1">
    <citation type="journal article" date="2013" name="Biodegradation">
        <title>Quantitative proteomic analysis of ibuprofen-degrading Patulibacter sp. strain I11.</title>
        <authorList>
            <person name="Almeida B."/>
            <person name="Kjeldal H."/>
            <person name="Lolas I."/>
            <person name="Knudsen A.D."/>
            <person name="Carvalho G."/>
            <person name="Nielsen K.L."/>
            <person name="Barreto Crespo M.T."/>
            <person name="Stensballe A."/>
            <person name="Nielsen J.L."/>
        </authorList>
    </citation>
    <scope>NUCLEOTIDE SEQUENCE [LARGE SCALE GENOMIC DNA]</scope>
    <source>
        <strain evidence="2 3">I11</strain>
    </source>
</reference>
<gene>
    <name evidence="2" type="ORF">PAI11_17540</name>
</gene>
<keyword evidence="3" id="KW-1185">Reference proteome</keyword>
<name>H0E4M3_9ACTN</name>